<dbReference type="InterPro" id="IPR008928">
    <property type="entry name" value="6-hairpin_glycosidase_sf"/>
</dbReference>
<keyword evidence="5" id="KW-1185">Reference proteome</keyword>
<gene>
    <name evidence="4" type="ORF">AMURIS_01395</name>
</gene>
<evidence type="ECO:0000313" key="4">
    <source>
        <dbReference type="EMBL" id="SOY28684.1"/>
    </source>
</evidence>
<dbReference type="InterPro" id="IPR016518">
    <property type="entry name" value="Alpha-L-fucosidase"/>
</dbReference>
<feature type="domain" description="Glycosyl hydrolase family 95 N-terminal" evidence="1">
    <location>
        <begin position="4"/>
        <end position="234"/>
    </location>
</feature>
<dbReference type="OrthoDB" id="9802600at2"/>
<dbReference type="Gene3D" id="1.50.10.10">
    <property type="match status" value="1"/>
</dbReference>
<dbReference type="InterPro" id="IPR054363">
    <property type="entry name" value="GH95_cat"/>
</dbReference>
<feature type="domain" description="Glycosyl hydrolase family 95 catalytic" evidence="3">
    <location>
        <begin position="279"/>
        <end position="695"/>
    </location>
</feature>
<dbReference type="SUPFAM" id="SSF48208">
    <property type="entry name" value="Six-hairpin glycosidases"/>
    <property type="match status" value="1"/>
</dbReference>
<protein>
    <submittedName>
        <fullName evidence="4">Uncharacterized protein</fullName>
    </submittedName>
</protein>
<organism evidence="4 5">
    <name type="scientific">Acetatifactor muris</name>
    <dbReference type="NCBI Taxonomy" id="879566"/>
    <lineage>
        <taxon>Bacteria</taxon>
        <taxon>Bacillati</taxon>
        <taxon>Bacillota</taxon>
        <taxon>Clostridia</taxon>
        <taxon>Lachnospirales</taxon>
        <taxon>Lachnospiraceae</taxon>
        <taxon>Acetatifactor</taxon>
    </lineage>
</organism>
<dbReference type="GO" id="GO:0005975">
    <property type="term" value="P:carbohydrate metabolic process"/>
    <property type="evidence" value="ECO:0007669"/>
    <property type="project" value="InterPro"/>
</dbReference>
<dbReference type="Proteomes" id="UP000236311">
    <property type="component" value="Unassembled WGS sequence"/>
</dbReference>
<sequence>MSRLWYEQAATCWDEALPIGNGSLGAMVFGQVGRKHLQLNEETVWYGGPRDRHNPDARKNLEKVRQLIYGGKIEEAEELLKYAFSAMPQSERHYQSLGDLWINMRGAEGQTEGYRRELSLEDAVATVSYRVGEKAYTEKYFVSAPAGVLAGEISVCGGTISLDIMLERERFYEKVEGVGEDTLLLKGCLGDGGLDFRMGCKVAVEGGTVSRIGEHLLVRNAEKVFLYLSGGTPFWQIQQDRRDVPDQEIRLPDQERKDYISRLDREILERLEKAAAKDMEALCREHVEDYRALYGRVELELPEDRELEALPTDRRLERVKKGSVDTGLVKTYFDMGRYLLISSSRPGTLPANLQGIWNGSMKPPWDSKYTININTEMNYWPAEACNLGECHEPLFGLLRRLMKNGRLTAERMYGCRGFVAHHNTDIWADTAPQDIYIPATYWVMGGAWLCTHIRMHYDYNRDIRWLADMADVLEEAVLFFEDFLEEKDGEYLICPSVSPENTYIMEDGTSGRMCVSSTMDNQLLRQLLQDYLYVMKELREKDALEETKERKAVVEKAEEILRSLPEEQVGRHGQIMEWRRDYEEKEPGHRHISQLYGLHPGRQITTDGTPLLAEAARKTLERRLQYGGGHTGWSCAWLVNLYARLWDGEKAWEMVQKLLGNSTSLNLLDNHPMRGGTVFQIDGNFGACAGILEMLVQCDESRAALLPACPEIWREGRVKGVKLQGNALLDMTWKDGRVTECRLRALSDWSRTLKWNGKEQEICLKAGQEVRPEC</sequence>
<dbReference type="InterPro" id="IPR027414">
    <property type="entry name" value="GH95_N_dom"/>
</dbReference>
<proteinExistence type="predicted"/>
<dbReference type="Pfam" id="PF21307">
    <property type="entry name" value="Glyco_hydro_95_C"/>
    <property type="match status" value="1"/>
</dbReference>
<dbReference type="PIRSF" id="PIRSF007663">
    <property type="entry name" value="UCP007663"/>
    <property type="match status" value="1"/>
</dbReference>
<evidence type="ECO:0000259" key="2">
    <source>
        <dbReference type="Pfam" id="PF21307"/>
    </source>
</evidence>
<name>A0A2K4ZE06_9FIRM</name>
<evidence type="ECO:0000259" key="3">
    <source>
        <dbReference type="Pfam" id="PF22124"/>
    </source>
</evidence>
<dbReference type="InterPro" id="IPR012341">
    <property type="entry name" value="6hp_glycosidase-like_sf"/>
</dbReference>
<reference evidence="4 5" key="1">
    <citation type="submission" date="2018-01" db="EMBL/GenBank/DDBJ databases">
        <authorList>
            <person name="Gaut B.S."/>
            <person name="Morton B.R."/>
            <person name="Clegg M.T."/>
            <person name="Duvall M.R."/>
        </authorList>
    </citation>
    <scope>NUCLEOTIDE SEQUENCE [LARGE SCALE GENOMIC DNA]</scope>
    <source>
        <strain evidence="4">GP69</strain>
    </source>
</reference>
<dbReference type="Pfam" id="PF22124">
    <property type="entry name" value="Glyco_hydro_95_cat"/>
    <property type="match status" value="1"/>
</dbReference>
<dbReference type="AlphaFoldDB" id="A0A2K4ZE06"/>
<dbReference type="RefSeq" id="WP_103238776.1">
    <property type="nucleotide sequence ID" value="NZ_CANRXC010000012.1"/>
</dbReference>
<dbReference type="Pfam" id="PF14498">
    <property type="entry name" value="Glyco_hyd_65N_2"/>
    <property type="match status" value="1"/>
</dbReference>
<dbReference type="InterPro" id="IPR049053">
    <property type="entry name" value="AFCA-like_C"/>
</dbReference>
<dbReference type="EMBL" id="OFSM01000006">
    <property type="protein sequence ID" value="SOY28684.1"/>
    <property type="molecule type" value="Genomic_DNA"/>
</dbReference>
<dbReference type="PANTHER" id="PTHR31084">
    <property type="entry name" value="ALPHA-L-FUCOSIDASE 2"/>
    <property type="match status" value="1"/>
</dbReference>
<dbReference type="PANTHER" id="PTHR31084:SF0">
    <property type="entry name" value="ALPHA-L-FUCOSIDASE 2"/>
    <property type="match status" value="1"/>
</dbReference>
<accession>A0A2K4ZE06</accession>
<feature type="domain" description="Alpha fucosidase A-like C-terminal" evidence="2">
    <location>
        <begin position="697"/>
        <end position="757"/>
    </location>
</feature>
<evidence type="ECO:0000259" key="1">
    <source>
        <dbReference type="Pfam" id="PF14498"/>
    </source>
</evidence>
<dbReference type="GO" id="GO:0004560">
    <property type="term" value="F:alpha-L-fucosidase activity"/>
    <property type="evidence" value="ECO:0007669"/>
    <property type="project" value="InterPro"/>
</dbReference>
<evidence type="ECO:0000313" key="5">
    <source>
        <dbReference type="Proteomes" id="UP000236311"/>
    </source>
</evidence>